<name>A0A3G2L6T5_9FLAO</name>
<organism evidence="2 3">
    <name type="scientific">Euzebyella marina</name>
    <dbReference type="NCBI Taxonomy" id="1761453"/>
    <lineage>
        <taxon>Bacteria</taxon>
        <taxon>Pseudomonadati</taxon>
        <taxon>Bacteroidota</taxon>
        <taxon>Flavobacteriia</taxon>
        <taxon>Flavobacteriales</taxon>
        <taxon>Flavobacteriaceae</taxon>
        <taxon>Euzebyella</taxon>
    </lineage>
</organism>
<dbReference type="PANTHER" id="PTHR37804">
    <property type="entry name" value="CDAA REGULATORY PROTEIN CDAR"/>
    <property type="match status" value="1"/>
</dbReference>
<feature type="transmembrane region" description="Helical" evidence="1">
    <location>
        <begin position="12"/>
        <end position="30"/>
    </location>
</feature>
<sequence>MIQKIKKGLKKRKVKVFFVFFLCSALIWFINKLSRTYVSGAHFDLEFVNMPEGYLFEKASKTEVDVKLRAGGFQFLRFNFINKRVYVDLSELPTNGESFYATPDTYRRQIENQLPNTMALLEIDNDTLFFQMLAVKTKKVPVKPNVELDLVKNYLLDGKMTVIPDSISITGPAEEIDSIDFVKSDKIVLPDLAAGFSKKVDLLQSPELENTTYSTYQVNIKGEIARFSEKIFKLPIKKVNFPEGAQVRTFPEMASVLCKAKMKRLKDIEESDFQVIVDYNSIKSSNKDVIPLKLNKKPEEVHSAKLLENEVEFIIKREE</sequence>
<dbReference type="Gene3D" id="2.170.120.40">
    <property type="entry name" value="YbbR-like domain"/>
    <property type="match status" value="1"/>
</dbReference>
<proteinExistence type="predicted"/>
<dbReference type="Gene3D" id="2.170.120.30">
    <property type="match status" value="2"/>
</dbReference>
<evidence type="ECO:0000313" key="3">
    <source>
        <dbReference type="Proteomes" id="UP000276309"/>
    </source>
</evidence>
<evidence type="ECO:0000313" key="2">
    <source>
        <dbReference type="EMBL" id="AYN67891.1"/>
    </source>
</evidence>
<dbReference type="KEGG" id="emar:D1013_11145"/>
<evidence type="ECO:0000256" key="1">
    <source>
        <dbReference type="SAM" id="Phobius"/>
    </source>
</evidence>
<dbReference type="OrthoDB" id="1150187at2"/>
<accession>A0A3G2L6T5</accession>
<protein>
    <submittedName>
        <fullName evidence="2">YbbR-like domain-containing protein</fullName>
    </submittedName>
</protein>
<reference evidence="2 3" key="1">
    <citation type="submission" date="2018-08" db="EMBL/GenBank/DDBJ databases">
        <title>The reduced genetic potential of extracellular carbohydrate catabolism in Euzebyella marina RN62, a Flavobacteriia bacterium isolated from the hadal water.</title>
        <authorList>
            <person name="Xue C."/>
        </authorList>
    </citation>
    <scope>NUCLEOTIDE SEQUENCE [LARGE SCALE GENOMIC DNA]</scope>
    <source>
        <strain evidence="2 3">RN62</strain>
    </source>
</reference>
<dbReference type="Proteomes" id="UP000276309">
    <property type="component" value="Chromosome"/>
</dbReference>
<dbReference type="AlphaFoldDB" id="A0A3G2L6T5"/>
<gene>
    <name evidence="2" type="ORF">D1013_11145</name>
</gene>
<dbReference type="PANTHER" id="PTHR37804:SF1">
    <property type="entry name" value="CDAA REGULATORY PROTEIN CDAR"/>
    <property type="match status" value="1"/>
</dbReference>
<dbReference type="EMBL" id="CP032050">
    <property type="protein sequence ID" value="AYN67891.1"/>
    <property type="molecule type" value="Genomic_DNA"/>
</dbReference>
<keyword evidence="1" id="KW-0812">Transmembrane</keyword>
<dbReference type="RefSeq" id="WP_121848906.1">
    <property type="nucleotide sequence ID" value="NZ_CP032050.1"/>
</dbReference>
<keyword evidence="3" id="KW-1185">Reference proteome</keyword>
<keyword evidence="1" id="KW-0472">Membrane</keyword>
<dbReference type="InterPro" id="IPR053154">
    <property type="entry name" value="c-di-AMP_regulator"/>
</dbReference>
<keyword evidence="1" id="KW-1133">Transmembrane helix</keyword>